<sequence length="385" mass="44394">MMKMWFECILVRREDQTFFPSWWRIFKQDMTKNKEMKENLKKFREEANKLEQSDALKKARQKFEVVESEASKGSEVLKEKFGQITEEIGKSARGAAETISEKGQQFGQSGAYKTMSQTAQAVKKELDESGMHALVYRAPAKLRKRKEVPEFSDEKAVEPNQEATGLELHKDSKFYQSWQNFKDNNAYVNKVLDWKIQYDESDNPLIRASRLLTDKVSDVMGGLFQKTELSETLTEICKVDPSFDKIKFLRDCETDIIPNILEAMIRGDLDILRDWCHEGPYNIFATPIRKARAVGYRFDSKVLDVDNVDLAMGKVMDQGPVLIISFTSQQIVCLRDAKNNVVEGDPEKVLRVNYVWVLCRDPTELNPRAAWRLLDLSANSTEQFV</sequence>
<evidence type="ECO:0000256" key="7">
    <source>
        <dbReference type="ARBA" id="ARBA00022840"/>
    </source>
</evidence>
<dbReference type="GO" id="GO:0005524">
    <property type="term" value="F:ATP binding"/>
    <property type="evidence" value="ECO:0007669"/>
    <property type="project" value="UniProtKB-KW"/>
</dbReference>
<evidence type="ECO:0000256" key="9">
    <source>
        <dbReference type="ARBA" id="ARBA00022946"/>
    </source>
</evidence>
<keyword evidence="3" id="KW-0813">Transport</keyword>
<evidence type="ECO:0000256" key="5">
    <source>
        <dbReference type="ARBA" id="ARBA00022741"/>
    </source>
</evidence>
<dbReference type="InterPro" id="IPR007379">
    <property type="entry name" value="Tim44-like_dom"/>
</dbReference>
<dbReference type="InterPro" id="IPR039544">
    <property type="entry name" value="Tim44-like"/>
</dbReference>
<keyword evidence="12" id="KW-0472">Membrane</keyword>
<evidence type="ECO:0000256" key="6">
    <source>
        <dbReference type="ARBA" id="ARBA00022792"/>
    </source>
</evidence>
<evidence type="ECO:0000256" key="10">
    <source>
        <dbReference type="ARBA" id="ARBA00023010"/>
    </source>
</evidence>
<comment type="function">
    <text evidence="13">Essential component of the PAM complex, a complex required for the translocation of transit peptide-containing proteins from the inner membrane into the mitochondrial matrix in an ATP-dependent manner. Recruits mitochondrial HSP70 to drive protein translocation into the matrix using ATP as an energy source.</text>
</comment>
<keyword evidence="6" id="KW-0999">Mitochondrion inner membrane</keyword>
<dbReference type="AlphaFoldDB" id="A0A7R9JEE3"/>
<comment type="subcellular location">
    <subcellularLocation>
        <location evidence="1">Mitochondrion inner membrane</location>
        <topology evidence="1">Peripheral membrane protein</topology>
        <orientation evidence="1">Matrix side</orientation>
    </subcellularLocation>
</comment>
<keyword evidence="8" id="KW-0653">Protein transport</keyword>
<feature type="coiled-coil region" evidence="16">
    <location>
        <begin position="26"/>
        <end position="53"/>
    </location>
</feature>
<dbReference type="Gene3D" id="3.10.450.240">
    <property type="match status" value="1"/>
</dbReference>
<keyword evidence="11" id="KW-0496">Mitochondrion</keyword>
<evidence type="ECO:0000256" key="1">
    <source>
        <dbReference type="ARBA" id="ARBA00004443"/>
    </source>
</evidence>
<dbReference type="InterPro" id="IPR017303">
    <property type="entry name" value="Tim44"/>
</dbReference>
<dbReference type="GO" id="GO:0051087">
    <property type="term" value="F:protein-folding chaperone binding"/>
    <property type="evidence" value="ECO:0007669"/>
    <property type="project" value="InterPro"/>
</dbReference>
<evidence type="ECO:0000256" key="4">
    <source>
        <dbReference type="ARBA" id="ARBA00022553"/>
    </source>
</evidence>
<evidence type="ECO:0000256" key="2">
    <source>
        <dbReference type="ARBA" id="ARBA00009597"/>
    </source>
</evidence>
<keyword evidence="10" id="KW-0811">Translocation</keyword>
<gene>
    <name evidence="18" type="ORF">TCMB3V08_LOCUS9498</name>
</gene>
<comment type="subunit">
    <text evidence="14">Probable component of the PAM complex at least composed of a mitochondrial HSP70 protein, GRPEL1 or GRPEL2, TIMM44, TIMM16/PAM16 and TIMM14/DNAJC19. The complex interacts with the TIMM23 component of the TIM23 complex. Interacts with SLC25A4/ANT1 and SLC25A5/ANT2; leading to inhibit the presequence translocase TIMM23, thereby promoting stabilization of PINK1.</text>
</comment>
<keyword evidence="7" id="KW-0067">ATP-binding</keyword>
<evidence type="ECO:0000256" key="11">
    <source>
        <dbReference type="ARBA" id="ARBA00023128"/>
    </source>
</evidence>
<evidence type="ECO:0000256" key="14">
    <source>
        <dbReference type="ARBA" id="ARBA00063163"/>
    </source>
</evidence>
<proteinExistence type="inferred from homology"/>
<evidence type="ECO:0000256" key="12">
    <source>
        <dbReference type="ARBA" id="ARBA00023136"/>
    </source>
</evidence>
<dbReference type="GO" id="GO:0030150">
    <property type="term" value="P:protein import into mitochondrial matrix"/>
    <property type="evidence" value="ECO:0007669"/>
    <property type="project" value="InterPro"/>
</dbReference>
<organism evidence="18">
    <name type="scientific">Timema californicum</name>
    <name type="common">California timema</name>
    <name type="synonym">Walking stick</name>
    <dbReference type="NCBI Taxonomy" id="61474"/>
    <lineage>
        <taxon>Eukaryota</taxon>
        <taxon>Metazoa</taxon>
        <taxon>Ecdysozoa</taxon>
        <taxon>Arthropoda</taxon>
        <taxon>Hexapoda</taxon>
        <taxon>Insecta</taxon>
        <taxon>Pterygota</taxon>
        <taxon>Neoptera</taxon>
        <taxon>Polyneoptera</taxon>
        <taxon>Phasmatodea</taxon>
        <taxon>Timematodea</taxon>
        <taxon>Timematoidea</taxon>
        <taxon>Timematidae</taxon>
        <taxon>Timema</taxon>
    </lineage>
</organism>
<keyword evidence="16" id="KW-0175">Coiled coil</keyword>
<dbReference type="FunFam" id="3.10.450.240:FF:000001">
    <property type="entry name" value="Mitochondrial import inner membrane translocase subunit TIM44"/>
    <property type="match status" value="1"/>
</dbReference>
<evidence type="ECO:0000256" key="15">
    <source>
        <dbReference type="ARBA" id="ARBA00074309"/>
    </source>
</evidence>
<evidence type="ECO:0000256" key="3">
    <source>
        <dbReference type="ARBA" id="ARBA00022448"/>
    </source>
</evidence>
<dbReference type="GO" id="GO:0005743">
    <property type="term" value="C:mitochondrial inner membrane"/>
    <property type="evidence" value="ECO:0007669"/>
    <property type="project" value="UniProtKB-SubCell"/>
</dbReference>
<dbReference type="PIRSF" id="PIRSF037871">
    <property type="entry name" value="TIM44"/>
    <property type="match status" value="1"/>
</dbReference>
<dbReference type="InterPro" id="IPR032710">
    <property type="entry name" value="NTF2-like_dom_sf"/>
</dbReference>
<protein>
    <recommendedName>
        <fullName evidence="15">Mitochondrial import inner membrane translocase subunit TIM44</fullName>
    </recommendedName>
</protein>
<evidence type="ECO:0000313" key="18">
    <source>
        <dbReference type="EMBL" id="CAD7576938.1"/>
    </source>
</evidence>
<keyword evidence="9" id="KW-0809">Transit peptide</keyword>
<dbReference type="Pfam" id="PF04280">
    <property type="entry name" value="Tim44"/>
    <property type="match status" value="1"/>
</dbReference>
<name>A0A7R9JEE3_TIMCA</name>
<evidence type="ECO:0000256" key="13">
    <source>
        <dbReference type="ARBA" id="ARBA00057148"/>
    </source>
</evidence>
<dbReference type="EMBL" id="OE184873">
    <property type="protein sequence ID" value="CAD7576938.1"/>
    <property type="molecule type" value="Genomic_DNA"/>
</dbReference>
<dbReference type="PANTHER" id="PTHR10721">
    <property type="entry name" value="MITOCHONDRIAL IMPORT INNER MEMBRANE TRANSLOCASE SUBUNIT TIM44"/>
    <property type="match status" value="1"/>
</dbReference>
<keyword evidence="4" id="KW-0597">Phosphoprotein</keyword>
<evidence type="ECO:0000256" key="8">
    <source>
        <dbReference type="ARBA" id="ARBA00022927"/>
    </source>
</evidence>
<feature type="domain" description="Tim44-like" evidence="17">
    <location>
        <begin position="229"/>
        <end position="378"/>
    </location>
</feature>
<accession>A0A7R9JEE3</accession>
<dbReference type="SMART" id="SM00978">
    <property type="entry name" value="Tim44"/>
    <property type="match status" value="1"/>
</dbReference>
<reference evidence="18" key="1">
    <citation type="submission" date="2020-11" db="EMBL/GenBank/DDBJ databases">
        <authorList>
            <person name="Tran Van P."/>
        </authorList>
    </citation>
    <scope>NUCLEOTIDE SEQUENCE</scope>
</reference>
<evidence type="ECO:0000256" key="16">
    <source>
        <dbReference type="SAM" id="Coils"/>
    </source>
</evidence>
<dbReference type="SUPFAM" id="SSF54427">
    <property type="entry name" value="NTF2-like"/>
    <property type="match status" value="1"/>
</dbReference>
<evidence type="ECO:0000259" key="17">
    <source>
        <dbReference type="SMART" id="SM00978"/>
    </source>
</evidence>
<dbReference type="PANTHER" id="PTHR10721:SF1">
    <property type="entry name" value="MITOCHONDRIAL IMPORT INNER MEMBRANE TRANSLOCASE SUBUNIT TIM44"/>
    <property type="match status" value="1"/>
</dbReference>
<comment type="similarity">
    <text evidence="2">Belongs to the Tim44 family.</text>
</comment>
<keyword evidence="5" id="KW-0547">Nucleotide-binding</keyword>